<dbReference type="Proteomes" id="UP001231189">
    <property type="component" value="Unassembled WGS sequence"/>
</dbReference>
<dbReference type="AlphaFoldDB" id="A0AAD8VFB5"/>
<dbReference type="EMBL" id="JAUUTY010000137">
    <property type="protein sequence ID" value="KAK1603033.1"/>
    <property type="molecule type" value="Genomic_DNA"/>
</dbReference>
<proteinExistence type="predicted"/>
<reference evidence="2" key="1">
    <citation type="submission" date="2023-07" db="EMBL/GenBank/DDBJ databases">
        <title>A chromosome-level genome assembly of Lolium multiflorum.</title>
        <authorList>
            <person name="Chen Y."/>
            <person name="Copetti D."/>
            <person name="Kolliker R."/>
            <person name="Studer B."/>
        </authorList>
    </citation>
    <scope>NUCLEOTIDE SEQUENCE</scope>
    <source>
        <strain evidence="2">02402/16</strain>
        <tissue evidence="2">Leaf</tissue>
    </source>
</reference>
<protein>
    <submittedName>
        <fullName evidence="2">Uncharacterized protein</fullName>
    </submittedName>
</protein>
<organism evidence="2 3">
    <name type="scientific">Lolium multiflorum</name>
    <name type="common">Italian ryegrass</name>
    <name type="synonym">Lolium perenne subsp. multiflorum</name>
    <dbReference type="NCBI Taxonomy" id="4521"/>
    <lineage>
        <taxon>Eukaryota</taxon>
        <taxon>Viridiplantae</taxon>
        <taxon>Streptophyta</taxon>
        <taxon>Embryophyta</taxon>
        <taxon>Tracheophyta</taxon>
        <taxon>Spermatophyta</taxon>
        <taxon>Magnoliopsida</taxon>
        <taxon>Liliopsida</taxon>
        <taxon>Poales</taxon>
        <taxon>Poaceae</taxon>
        <taxon>BOP clade</taxon>
        <taxon>Pooideae</taxon>
        <taxon>Poodae</taxon>
        <taxon>Poeae</taxon>
        <taxon>Poeae Chloroplast Group 2 (Poeae type)</taxon>
        <taxon>Loliodinae</taxon>
        <taxon>Loliinae</taxon>
        <taxon>Lolium</taxon>
    </lineage>
</organism>
<gene>
    <name evidence="2" type="ORF">QYE76_016806</name>
</gene>
<accession>A0AAD8VFB5</accession>
<keyword evidence="3" id="KW-1185">Reference proteome</keyword>
<sequence>MEEEEAEETGWRTTTTAVRRSDDDAPHPDETADQQRALVESFESEKKLQDDARTLEEAHIRRAIELSLQGRSRGRRRTRGGSGTVPPPPTQGEEARAGGAAAVESDRLRTGQEPLHKRGCRLLRQRSPLHLSTSAAAACAANARRCTSRAACCFTGRRHVRAYKTLLHLAVRIGYVMAAKMLMAAGAKRSLQYQHGQRVLQEAICAREEAV</sequence>
<feature type="compositionally biased region" description="Basic and acidic residues" evidence="1">
    <location>
        <begin position="19"/>
        <end position="30"/>
    </location>
</feature>
<evidence type="ECO:0000256" key="1">
    <source>
        <dbReference type="SAM" id="MobiDB-lite"/>
    </source>
</evidence>
<evidence type="ECO:0000313" key="3">
    <source>
        <dbReference type="Proteomes" id="UP001231189"/>
    </source>
</evidence>
<feature type="region of interest" description="Disordered" evidence="1">
    <location>
        <begin position="66"/>
        <end position="110"/>
    </location>
</feature>
<name>A0AAD8VFB5_LOLMU</name>
<comment type="caution">
    <text evidence="2">The sequence shown here is derived from an EMBL/GenBank/DDBJ whole genome shotgun (WGS) entry which is preliminary data.</text>
</comment>
<feature type="region of interest" description="Disordered" evidence="1">
    <location>
        <begin position="1"/>
        <end position="34"/>
    </location>
</feature>
<evidence type="ECO:0000313" key="2">
    <source>
        <dbReference type="EMBL" id="KAK1603033.1"/>
    </source>
</evidence>